<dbReference type="Proteomes" id="UP000546213">
    <property type="component" value="Unassembled WGS sequence"/>
</dbReference>
<evidence type="ECO:0000313" key="4">
    <source>
        <dbReference type="Proteomes" id="UP000546213"/>
    </source>
</evidence>
<reference evidence="3 4" key="1">
    <citation type="submission" date="2020-05" db="EMBL/GenBank/DDBJ databases">
        <title>Identification and distribution of gene clusters putatively required for synthesis of sphingolipid metabolism inhibitors in phylogenetically diverse species of the filamentous fungus Fusarium.</title>
        <authorList>
            <person name="Kim H.-S."/>
            <person name="Busman M."/>
            <person name="Brown D.W."/>
            <person name="Divon H."/>
            <person name="Uhlig S."/>
            <person name="Proctor R.H."/>
        </authorList>
    </citation>
    <scope>NUCLEOTIDE SEQUENCE [LARGE SCALE GENOMIC DNA]</scope>
    <source>
        <strain evidence="3 4">NRRL 36939</strain>
    </source>
</reference>
<protein>
    <submittedName>
        <fullName evidence="3">Heterokaryon incompatibility protein het-E-1</fullName>
    </submittedName>
</protein>
<evidence type="ECO:0000313" key="3">
    <source>
        <dbReference type="EMBL" id="KAF5601296.1"/>
    </source>
</evidence>
<dbReference type="AlphaFoldDB" id="A0A8H5PS87"/>
<sequence length="388" mass="43604">MPKGIKFSKILAKLILGVNTRRTTAYGMASPAFGSRKVQSLTTGTQLRLQGSGAVVYLVLGTTAYFFCTYRHECSQHLVNILFSLCIQLALQSENAFHILEEYHDQLLSSHHLSTKPTAEMLTQTLHRICACFTRVYIIVDGIDECDDQVEANVECLAELALSQGDDVINMALFSRDKSIIRTRLEKDFAHVEIEAHTEDLQLYVASELNERIASKWLRLRDPNLKDSIMTRLVGEAKGIIDGCNDAIKRIVKVALSMLATSFSSLCFEEICEAISLEDGATTLEDDEIVEEEELLRWCSSLVPVNRTNSFGDGKSIHFAHFTVQEYLQSLKTRNSDHPYPQLREYAVSRVDGINFNSFLCLRFLTMEDMGRFPPTPNITRSLGGMLA</sequence>
<name>A0A8H5PS87_9HYPO</name>
<gene>
    <name evidence="3" type="ORF">FPCIR_2275</name>
</gene>
<dbReference type="InterPro" id="IPR056884">
    <property type="entry name" value="NPHP3-like_N"/>
</dbReference>
<comment type="caution">
    <text evidence="3">The sequence shown here is derived from an EMBL/GenBank/DDBJ whole genome shotgun (WGS) entry which is preliminary data.</text>
</comment>
<proteinExistence type="predicted"/>
<dbReference type="EMBL" id="JAAOAS010000048">
    <property type="protein sequence ID" value="KAF5601296.1"/>
    <property type="molecule type" value="Genomic_DNA"/>
</dbReference>
<evidence type="ECO:0000256" key="1">
    <source>
        <dbReference type="ARBA" id="ARBA00022737"/>
    </source>
</evidence>
<evidence type="ECO:0000259" key="2">
    <source>
        <dbReference type="Pfam" id="PF24883"/>
    </source>
</evidence>
<dbReference type="Pfam" id="PF24883">
    <property type="entry name" value="NPHP3_N"/>
    <property type="match status" value="1"/>
</dbReference>
<dbReference type="PANTHER" id="PTHR10039:SF15">
    <property type="entry name" value="NACHT DOMAIN-CONTAINING PROTEIN"/>
    <property type="match status" value="1"/>
</dbReference>
<dbReference type="PANTHER" id="PTHR10039">
    <property type="entry name" value="AMELOGENIN"/>
    <property type="match status" value="1"/>
</dbReference>
<keyword evidence="4" id="KW-1185">Reference proteome</keyword>
<feature type="domain" description="Nephrocystin 3-like N-terminal" evidence="2">
    <location>
        <begin position="62"/>
        <end position="176"/>
    </location>
</feature>
<accession>A0A8H5PS87</accession>
<organism evidence="3 4">
    <name type="scientific">Fusarium pseudocircinatum</name>
    <dbReference type="NCBI Taxonomy" id="56676"/>
    <lineage>
        <taxon>Eukaryota</taxon>
        <taxon>Fungi</taxon>
        <taxon>Dikarya</taxon>
        <taxon>Ascomycota</taxon>
        <taxon>Pezizomycotina</taxon>
        <taxon>Sordariomycetes</taxon>
        <taxon>Hypocreomycetidae</taxon>
        <taxon>Hypocreales</taxon>
        <taxon>Nectriaceae</taxon>
        <taxon>Fusarium</taxon>
        <taxon>Fusarium fujikuroi species complex</taxon>
    </lineage>
</organism>
<dbReference type="OrthoDB" id="5085800at2759"/>
<keyword evidence="1" id="KW-0677">Repeat</keyword>